<dbReference type="GO" id="GO:0003677">
    <property type="term" value="F:DNA binding"/>
    <property type="evidence" value="ECO:0007669"/>
    <property type="project" value="InterPro"/>
</dbReference>
<protein>
    <submittedName>
        <fullName evidence="2">Transposase</fullName>
    </submittedName>
</protein>
<dbReference type="Pfam" id="PF01527">
    <property type="entry name" value="HTH_Tnp_1"/>
    <property type="match status" value="1"/>
</dbReference>
<dbReference type="Proteomes" id="UP000598820">
    <property type="component" value="Unassembled WGS sequence"/>
</dbReference>
<sequence length="97" mass="11283">MGKKQTLSVSRRKYDEDFKKETVRLATSGNRTLADVARSLGISENLLYRWKGNEKASSPQGSTVSTEEYERLREQLRRVEQEREILKKALAIFSWMT</sequence>
<dbReference type="RefSeq" id="WP_190887709.1">
    <property type="nucleotide sequence ID" value="NZ_JACWZY010000011.1"/>
</dbReference>
<reference evidence="2" key="1">
    <citation type="submission" date="2020-09" db="EMBL/GenBank/DDBJ databases">
        <authorList>
            <person name="Kim M.K."/>
        </authorList>
    </citation>
    <scope>NUCLEOTIDE SEQUENCE</scope>
    <source>
        <strain evidence="2">BT702</strain>
    </source>
</reference>
<dbReference type="PANTHER" id="PTHR33215">
    <property type="entry name" value="PROTEIN DISTAL ANTENNA"/>
    <property type="match status" value="1"/>
</dbReference>
<keyword evidence="1" id="KW-0175">Coiled coil</keyword>
<evidence type="ECO:0000313" key="2">
    <source>
        <dbReference type="EMBL" id="MBD2701851.1"/>
    </source>
</evidence>
<name>A0A926XXH5_9BACT</name>
<proteinExistence type="predicted"/>
<dbReference type="SUPFAM" id="SSF46689">
    <property type="entry name" value="Homeodomain-like"/>
    <property type="match status" value="1"/>
</dbReference>
<feature type="coiled-coil region" evidence="1">
    <location>
        <begin position="62"/>
        <end position="89"/>
    </location>
</feature>
<dbReference type="InterPro" id="IPR051839">
    <property type="entry name" value="RD_transcriptional_regulator"/>
</dbReference>
<dbReference type="GO" id="GO:0004803">
    <property type="term" value="F:transposase activity"/>
    <property type="evidence" value="ECO:0007669"/>
    <property type="project" value="InterPro"/>
</dbReference>
<organism evidence="2 3">
    <name type="scientific">Spirosoma profusum</name>
    <dbReference type="NCBI Taxonomy" id="2771354"/>
    <lineage>
        <taxon>Bacteria</taxon>
        <taxon>Pseudomonadati</taxon>
        <taxon>Bacteroidota</taxon>
        <taxon>Cytophagia</taxon>
        <taxon>Cytophagales</taxon>
        <taxon>Cytophagaceae</taxon>
        <taxon>Spirosoma</taxon>
    </lineage>
</organism>
<evidence type="ECO:0000256" key="1">
    <source>
        <dbReference type="SAM" id="Coils"/>
    </source>
</evidence>
<dbReference type="EMBL" id="JACWZY010000011">
    <property type="protein sequence ID" value="MBD2701851.1"/>
    <property type="molecule type" value="Genomic_DNA"/>
</dbReference>
<keyword evidence="3" id="KW-1185">Reference proteome</keyword>
<evidence type="ECO:0000313" key="3">
    <source>
        <dbReference type="Proteomes" id="UP000598820"/>
    </source>
</evidence>
<accession>A0A926XXH5</accession>
<gene>
    <name evidence="2" type="ORF">IC229_14470</name>
</gene>
<dbReference type="Gene3D" id="1.10.10.60">
    <property type="entry name" value="Homeodomain-like"/>
    <property type="match status" value="1"/>
</dbReference>
<dbReference type="InterPro" id="IPR002514">
    <property type="entry name" value="Transposase_8"/>
</dbReference>
<dbReference type="PANTHER" id="PTHR33215:SF13">
    <property type="entry name" value="PROTEIN DISTAL ANTENNA"/>
    <property type="match status" value="1"/>
</dbReference>
<dbReference type="InterPro" id="IPR009057">
    <property type="entry name" value="Homeodomain-like_sf"/>
</dbReference>
<dbReference type="AlphaFoldDB" id="A0A926XXH5"/>
<dbReference type="GO" id="GO:0006313">
    <property type="term" value="P:DNA transposition"/>
    <property type="evidence" value="ECO:0007669"/>
    <property type="project" value="InterPro"/>
</dbReference>
<comment type="caution">
    <text evidence="2">The sequence shown here is derived from an EMBL/GenBank/DDBJ whole genome shotgun (WGS) entry which is preliminary data.</text>
</comment>